<evidence type="ECO:0000256" key="5">
    <source>
        <dbReference type="RuleBase" id="RU362059"/>
    </source>
</evidence>
<evidence type="ECO:0000256" key="3">
    <source>
        <dbReference type="ARBA" id="ARBA00022679"/>
    </source>
</evidence>
<proteinExistence type="inferred from homology"/>
<keyword evidence="5" id="KW-0472">Membrane</keyword>
<accession>A0A6J1NVW1</accession>
<dbReference type="InterPro" id="IPR035595">
    <property type="entry name" value="UDP_glycos_trans_CS"/>
</dbReference>
<keyword evidence="2 4" id="KW-0328">Glycosyltransferase</keyword>
<gene>
    <name evidence="7" type="primary">LOC112053932</name>
</gene>
<dbReference type="PROSITE" id="PS00375">
    <property type="entry name" value="UDPGT"/>
    <property type="match status" value="1"/>
</dbReference>
<dbReference type="OrthoDB" id="5835829at2759"/>
<dbReference type="InterPro" id="IPR050271">
    <property type="entry name" value="UDP-glycosyltransferase"/>
</dbReference>
<protein>
    <recommendedName>
        <fullName evidence="5">UDP-glucuronosyltransferase</fullName>
        <ecNumber evidence="5">2.4.1.17</ecNumber>
    </recommendedName>
</protein>
<dbReference type="KEGG" id="bany:112053932"/>
<evidence type="ECO:0000313" key="6">
    <source>
        <dbReference type="Proteomes" id="UP001652582"/>
    </source>
</evidence>
<dbReference type="InterPro" id="IPR002213">
    <property type="entry name" value="UDP_glucos_trans"/>
</dbReference>
<name>A0A6J1NVW1_BICAN</name>
<dbReference type="EC" id="2.4.1.17" evidence="5"/>
<evidence type="ECO:0000256" key="2">
    <source>
        <dbReference type="ARBA" id="ARBA00022676"/>
    </source>
</evidence>
<feature type="chain" id="PRO_5027158498" description="UDP-glucuronosyltransferase" evidence="5">
    <location>
        <begin position="21"/>
        <end position="517"/>
    </location>
</feature>
<keyword evidence="6" id="KW-1185">Reference proteome</keyword>
<keyword evidence="3 4" id="KW-0808">Transferase</keyword>
<sequence>MCCCSRIVVLLTLVLNCCYGYKVLVVFPVPGKSHSILGEGYVRHLLAAGHEVTYITPLPVKDPPPRLRQVDVSENFKFLPNIFDVKKFMSKELDIQNYFLLHNVLNGMLYDTYRMPVIQKFINDPMERYDAVVVEWLYSELSVGFSSVFNCPFIWSSSMIPHTAVLSLIDGHVNPAYSVDHLSRDYTTTFWDRLYHWYYITKLSYQKWSERDAYNDQFKNVFGEAITRRGHKLPQFDDVRYNGSLMLGNSHPATGDNVALPENYKHIGGYHIKNVVEPLPKNLQKLMDESKNGVIYFSMGTMLQSSGIPDDIKNGLLKVFGELKQTVIWKLEQVIPNVPKNVHVVTWAPQQSILAHPNCVLFITHGGLLSIMETLNTGVPIIGMPFYADQYLNIARASAKGFGMRLDLDEKAPENLRVAIKEMVEKPSYRQSAREFSAIFKDNIASPGQQLAYWVEYVIRTQGAFHLRSPALQTSWYKKLSLDILLVLLLGFILSYKFCKSLLVVKRNGSGHKKKTA</sequence>
<dbReference type="CDD" id="cd03784">
    <property type="entry name" value="GT1_Gtf-like"/>
    <property type="match status" value="1"/>
</dbReference>
<reference evidence="7" key="1">
    <citation type="submission" date="2025-08" db="UniProtKB">
        <authorList>
            <consortium name="RefSeq"/>
        </authorList>
    </citation>
    <scope>IDENTIFICATION</scope>
</reference>
<evidence type="ECO:0000256" key="4">
    <source>
        <dbReference type="RuleBase" id="RU003718"/>
    </source>
</evidence>
<evidence type="ECO:0000256" key="1">
    <source>
        <dbReference type="ARBA" id="ARBA00009995"/>
    </source>
</evidence>
<dbReference type="RefSeq" id="XP_023949322.1">
    <property type="nucleotide sequence ID" value="XM_024093554.2"/>
</dbReference>
<comment type="catalytic activity">
    <reaction evidence="5">
        <text>glucuronate acceptor + UDP-alpha-D-glucuronate = acceptor beta-D-glucuronoside + UDP + H(+)</text>
        <dbReference type="Rhea" id="RHEA:21032"/>
        <dbReference type="ChEBI" id="CHEBI:15378"/>
        <dbReference type="ChEBI" id="CHEBI:58052"/>
        <dbReference type="ChEBI" id="CHEBI:58223"/>
        <dbReference type="ChEBI" id="CHEBI:132367"/>
        <dbReference type="ChEBI" id="CHEBI:132368"/>
        <dbReference type="EC" id="2.4.1.17"/>
    </reaction>
</comment>
<keyword evidence="5" id="KW-0812">Transmembrane</keyword>
<comment type="similarity">
    <text evidence="1 4">Belongs to the UDP-glycosyltransferase family.</text>
</comment>
<dbReference type="Pfam" id="PF00201">
    <property type="entry name" value="UDPGT"/>
    <property type="match status" value="1"/>
</dbReference>
<dbReference type="GO" id="GO:0016020">
    <property type="term" value="C:membrane"/>
    <property type="evidence" value="ECO:0007669"/>
    <property type="project" value="UniProtKB-SubCell"/>
</dbReference>
<dbReference type="Proteomes" id="UP001652582">
    <property type="component" value="Chromosome 22"/>
</dbReference>
<dbReference type="SUPFAM" id="SSF53756">
    <property type="entry name" value="UDP-Glycosyltransferase/glycogen phosphorylase"/>
    <property type="match status" value="1"/>
</dbReference>
<dbReference type="PANTHER" id="PTHR48043:SF159">
    <property type="entry name" value="EG:EG0003.4 PROTEIN-RELATED"/>
    <property type="match status" value="1"/>
</dbReference>
<evidence type="ECO:0000313" key="7">
    <source>
        <dbReference type="RefSeq" id="XP_023949322.1"/>
    </source>
</evidence>
<feature type="signal peptide" evidence="5">
    <location>
        <begin position="1"/>
        <end position="20"/>
    </location>
</feature>
<keyword evidence="5" id="KW-1133">Transmembrane helix</keyword>
<dbReference type="PANTHER" id="PTHR48043">
    <property type="entry name" value="EG:EG0003.4 PROTEIN-RELATED"/>
    <property type="match status" value="1"/>
</dbReference>
<dbReference type="GO" id="GO:0015020">
    <property type="term" value="F:glucuronosyltransferase activity"/>
    <property type="evidence" value="ECO:0007669"/>
    <property type="project" value="UniProtKB-EC"/>
</dbReference>
<dbReference type="GeneID" id="112053932"/>
<dbReference type="AlphaFoldDB" id="A0A6J1NVW1"/>
<dbReference type="Gene3D" id="3.40.50.2000">
    <property type="entry name" value="Glycogen Phosphorylase B"/>
    <property type="match status" value="1"/>
</dbReference>
<dbReference type="FunFam" id="3.40.50.2000:FF:000050">
    <property type="entry name" value="UDP-glucuronosyltransferase"/>
    <property type="match status" value="1"/>
</dbReference>
<keyword evidence="5" id="KW-0732">Signal</keyword>
<comment type="subcellular location">
    <subcellularLocation>
        <location evidence="5">Membrane</location>
        <topology evidence="5">Single-pass membrane protein</topology>
    </subcellularLocation>
</comment>
<feature type="transmembrane region" description="Helical" evidence="5">
    <location>
        <begin position="484"/>
        <end position="505"/>
    </location>
</feature>
<organism evidence="6 7">
    <name type="scientific">Bicyclus anynana</name>
    <name type="common">Squinting bush brown butterfly</name>
    <dbReference type="NCBI Taxonomy" id="110368"/>
    <lineage>
        <taxon>Eukaryota</taxon>
        <taxon>Metazoa</taxon>
        <taxon>Ecdysozoa</taxon>
        <taxon>Arthropoda</taxon>
        <taxon>Hexapoda</taxon>
        <taxon>Insecta</taxon>
        <taxon>Pterygota</taxon>
        <taxon>Neoptera</taxon>
        <taxon>Endopterygota</taxon>
        <taxon>Lepidoptera</taxon>
        <taxon>Glossata</taxon>
        <taxon>Ditrysia</taxon>
        <taxon>Papilionoidea</taxon>
        <taxon>Nymphalidae</taxon>
        <taxon>Satyrinae</taxon>
        <taxon>Satyrini</taxon>
        <taxon>Mycalesina</taxon>
        <taxon>Bicyclus</taxon>
    </lineage>
</organism>